<reference evidence="7 8" key="1">
    <citation type="journal article" date="2013" name="Front. Microbiol.">
        <title>The genome of the endophytic bacterium H. frisingense GSF30(T) identifies diverse strategies in the Herbaspirillum genus to interact with plants.</title>
        <authorList>
            <person name="Straub D."/>
            <person name="Rothballer M."/>
            <person name="Hartmann A."/>
            <person name="Ludewig U."/>
        </authorList>
    </citation>
    <scope>NUCLEOTIDE SEQUENCE [LARGE SCALE GENOMIC DNA]</scope>
    <source>
        <strain evidence="7 8">GSF30</strain>
    </source>
</reference>
<dbReference type="Proteomes" id="UP000006772">
    <property type="component" value="Unassembled WGS sequence"/>
</dbReference>
<dbReference type="SUPFAM" id="SSF88946">
    <property type="entry name" value="Sigma2 domain of RNA polymerase sigma factors"/>
    <property type="match status" value="1"/>
</dbReference>
<dbReference type="InterPro" id="IPR013324">
    <property type="entry name" value="RNA_pol_sigma_r3/r4-like"/>
</dbReference>
<dbReference type="Gene3D" id="1.10.10.10">
    <property type="entry name" value="Winged helix-like DNA-binding domain superfamily/Winged helix DNA-binding domain"/>
    <property type="match status" value="1"/>
</dbReference>
<evidence type="ECO:0000259" key="5">
    <source>
        <dbReference type="Pfam" id="PF08281"/>
    </source>
</evidence>
<dbReference type="InterPro" id="IPR039425">
    <property type="entry name" value="RNA_pol_sigma-70-like"/>
</dbReference>
<accession>A0AAI9IDG7</accession>
<feature type="domain" description="PhyR sigma2" evidence="6">
    <location>
        <begin position="24"/>
        <end position="76"/>
    </location>
</feature>
<evidence type="ECO:0000313" key="8">
    <source>
        <dbReference type="Proteomes" id="UP000006772"/>
    </source>
</evidence>
<comment type="similarity">
    <text evidence="1">Belongs to the sigma-70 factor family. ECF subfamily.</text>
</comment>
<dbReference type="PANTHER" id="PTHR43133:SF25">
    <property type="entry name" value="RNA POLYMERASE SIGMA FACTOR RFAY-RELATED"/>
    <property type="match status" value="1"/>
</dbReference>
<evidence type="ECO:0000313" key="7">
    <source>
        <dbReference type="EMBL" id="EOA04151.1"/>
    </source>
</evidence>
<dbReference type="GO" id="GO:0006352">
    <property type="term" value="P:DNA-templated transcription initiation"/>
    <property type="evidence" value="ECO:0007669"/>
    <property type="project" value="InterPro"/>
</dbReference>
<proteinExistence type="inferred from homology"/>
<dbReference type="Pfam" id="PF22029">
    <property type="entry name" value="PhyR_sigma2"/>
    <property type="match status" value="1"/>
</dbReference>
<organism evidence="7 8">
    <name type="scientific">Herbaspirillum frisingense GSF30</name>
    <dbReference type="NCBI Taxonomy" id="864073"/>
    <lineage>
        <taxon>Bacteria</taxon>
        <taxon>Pseudomonadati</taxon>
        <taxon>Pseudomonadota</taxon>
        <taxon>Betaproteobacteria</taxon>
        <taxon>Burkholderiales</taxon>
        <taxon>Oxalobacteraceae</taxon>
        <taxon>Herbaspirillum</taxon>
    </lineage>
</organism>
<dbReference type="InterPro" id="IPR013249">
    <property type="entry name" value="RNA_pol_sigma70_r4_t2"/>
</dbReference>
<sequence>MFGRKARLERQQRERQADEQAMLACLPRLRRYARALTGEREGADDLVQDTLERAWQKRDSWKRGTDMRPWLFAIMHNLHADQRRKPVLNTVELEPEQAETIAAPAPATDQGLALDLEAALQALPAEQREVLLLVVLEEMRYEDVAVTLGIPTGTVMSRLSRARERLRHAMDGAGGLGGLGSAGSTLKVVK</sequence>
<dbReference type="EMBL" id="AEEC02000018">
    <property type="protein sequence ID" value="EOA04151.1"/>
    <property type="molecule type" value="Genomic_DNA"/>
</dbReference>
<protein>
    <submittedName>
        <fullName evidence="7">RNA polymerase sigma-E factor</fullName>
    </submittedName>
</protein>
<name>A0AAI9IDG7_9BURK</name>
<comment type="caution">
    <text evidence="7">The sequence shown here is derived from an EMBL/GenBank/DDBJ whole genome shotgun (WGS) entry which is preliminary data.</text>
</comment>
<dbReference type="PANTHER" id="PTHR43133">
    <property type="entry name" value="RNA POLYMERASE ECF-TYPE SIGMA FACTO"/>
    <property type="match status" value="1"/>
</dbReference>
<dbReference type="Pfam" id="PF08281">
    <property type="entry name" value="Sigma70_r4_2"/>
    <property type="match status" value="1"/>
</dbReference>
<dbReference type="AlphaFoldDB" id="A0AAI9IDG7"/>
<dbReference type="GO" id="GO:0003677">
    <property type="term" value="F:DNA binding"/>
    <property type="evidence" value="ECO:0007669"/>
    <property type="project" value="InterPro"/>
</dbReference>
<dbReference type="Gene3D" id="1.10.1740.10">
    <property type="match status" value="1"/>
</dbReference>
<keyword evidence="2" id="KW-0805">Transcription regulation</keyword>
<feature type="domain" description="RNA polymerase sigma factor 70 region 4 type 2" evidence="5">
    <location>
        <begin position="115"/>
        <end position="166"/>
    </location>
</feature>
<gene>
    <name evidence="7" type="ORF">HFRIS_013785</name>
</gene>
<dbReference type="NCBIfam" id="TIGR02937">
    <property type="entry name" value="sigma70-ECF"/>
    <property type="match status" value="1"/>
</dbReference>
<dbReference type="SUPFAM" id="SSF88659">
    <property type="entry name" value="Sigma3 and sigma4 domains of RNA polymerase sigma factors"/>
    <property type="match status" value="1"/>
</dbReference>
<evidence type="ECO:0000256" key="2">
    <source>
        <dbReference type="ARBA" id="ARBA00023015"/>
    </source>
</evidence>
<dbReference type="InterPro" id="IPR036388">
    <property type="entry name" value="WH-like_DNA-bd_sf"/>
</dbReference>
<dbReference type="InterPro" id="IPR013325">
    <property type="entry name" value="RNA_pol_sigma_r2"/>
</dbReference>
<evidence type="ECO:0000256" key="3">
    <source>
        <dbReference type="ARBA" id="ARBA00023082"/>
    </source>
</evidence>
<evidence type="ECO:0000259" key="6">
    <source>
        <dbReference type="Pfam" id="PF22029"/>
    </source>
</evidence>
<evidence type="ECO:0000256" key="4">
    <source>
        <dbReference type="ARBA" id="ARBA00023163"/>
    </source>
</evidence>
<dbReference type="InterPro" id="IPR014284">
    <property type="entry name" value="RNA_pol_sigma-70_dom"/>
</dbReference>
<dbReference type="GO" id="GO:0016987">
    <property type="term" value="F:sigma factor activity"/>
    <property type="evidence" value="ECO:0007669"/>
    <property type="project" value="UniProtKB-KW"/>
</dbReference>
<evidence type="ECO:0000256" key="1">
    <source>
        <dbReference type="ARBA" id="ARBA00010641"/>
    </source>
</evidence>
<keyword evidence="4" id="KW-0804">Transcription</keyword>
<keyword evidence="3" id="KW-0731">Sigma factor</keyword>
<dbReference type="RefSeq" id="WP_006463978.1">
    <property type="nucleotide sequence ID" value="NZ_AEEC02000018.1"/>
</dbReference>
<dbReference type="InterPro" id="IPR053866">
    <property type="entry name" value="PhyR_sigma2"/>
</dbReference>